<proteinExistence type="predicted"/>
<evidence type="ECO:0000313" key="3">
    <source>
        <dbReference type="Proteomes" id="UP001341840"/>
    </source>
</evidence>
<dbReference type="EMBL" id="JASCZI010000965">
    <property type="protein sequence ID" value="MED6113946.1"/>
    <property type="molecule type" value="Genomic_DNA"/>
</dbReference>
<protein>
    <submittedName>
        <fullName evidence="2">Uncharacterized protein</fullName>
    </submittedName>
</protein>
<reference evidence="2 3" key="1">
    <citation type="journal article" date="2023" name="Plants (Basel)">
        <title>Bridging the Gap: Combining Genomics and Transcriptomics Approaches to Understand Stylosanthes scabra, an Orphan Legume from the Brazilian Caatinga.</title>
        <authorList>
            <person name="Ferreira-Neto J.R.C."/>
            <person name="da Silva M.D."/>
            <person name="Binneck E."/>
            <person name="de Melo N.F."/>
            <person name="da Silva R.H."/>
            <person name="de Melo A.L.T.M."/>
            <person name="Pandolfi V."/>
            <person name="Bustamante F.O."/>
            <person name="Brasileiro-Vidal A.C."/>
            <person name="Benko-Iseppon A.M."/>
        </authorList>
    </citation>
    <scope>NUCLEOTIDE SEQUENCE [LARGE SCALE GENOMIC DNA]</scope>
    <source>
        <tissue evidence="2">Leaves</tissue>
    </source>
</reference>
<evidence type="ECO:0000313" key="2">
    <source>
        <dbReference type="EMBL" id="MED6113946.1"/>
    </source>
</evidence>
<accession>A0ABU6QR83</accession>
<sequence length="147" mass="15863">MYALALKEKTSPKLLTAFSSSLTPQSFNPRGIDTHFTVLLLDMIRYTCRDLGGFGAGPGDPKLDPSPTQKFQRAKNYKPNPAKSTSGPGRVAGRSGKSEERKLEEQNGRKLEHYARVPTPRRGDSRLGVQSSNPGVAQPCLGVGGHA</sequence>
<organism evidence="2 3">
    <name type="scientific">Stylosanthes scabra</name>
    <dbReference type="NCBI Taxonomy" id="79078"/>
    <lineage>
        <taxon>Eukaryota</taxon>
        <taxon>Viridiplantae</taxon>
        <taxon>Streptophyta</taxon>
        <taxon>Embryophyta</taxon>
        <taxon>Tracheophyta</taxon>
        <taxon>Spermatophyta</taxon>
        <taxon>Magnoliopsida</taxon>
        <taxon>eudicotyledons</taxon>
        <taxon>Gunneridae</taxon>
        <taxon>Pentapetalae</taxon>
        <taxon>rosids</taxon>
        <taxon>fabids</taxon>
        <taxon>Fabales</taxon>
        <taxon>Fabaceae</taxon>
        <taxon>Papilionoideae</taxon>
        <taxon>50 kb inversion clade</taxon>
        <taxon>dalbergioids sensu lato</taxon>
        <taxon>Dalbergieae</taxon>
        <taxon>Pterocarpus clade</taxon>
        <taxon>Stylosanthes</taxon>
    </lineage>
</organism>
<name>A0ABU6QR83_9FABA</name>
<comment type="caution">
    <text evidence="2">The sequence shown here is derived from an EMBL/GenBank/DDBJ whole genome shotgun (WGS) entry which is preliminary data.</text>
</comment>
<evidence type="ECO:0000256" key="1">
    <source>
        <dbReference type="SAM" id="MobiDB-lite"/>
    </source>
</evidence>
<dbReference type="Proteomes" id="UP001341840">
    <property type="component" value="Unassembled WGS sequence"/>
</dbReference>
<feature type="compositionally biased region" description="Basic and acidic residues" evidence="1">
    <location>
        <begin position="96"/>
        <end position="125"/>
    </location>
</feature>
<gene>
    <name evidence="2" type="ORF">PIB30_075527</name>
</gene>
<feature type="region of interest" description="Disordered" evidence="1">
    <location>
        <begin position="54"/>
        <end position="147"/>
    </location>
</feature>
<keyword evidence="3" id="KW-1185">Reference proteome</keyword>